<dbReference type="EMBL" id="BQXS01010015">
    <property type="protein sequence ID" value="GKT32604.1"/>
    <property type="molecule type" value="Genomic_DNA"/>
</dbReference>
<feature type="region of interest" description="Disordered" evidence="1">
    <location>
        <begin position="238"/>
        <end position="309"/>
    </location>
</feature>
<name>A0ABQ5KM97_9EUKA</name>
<gene>
    <name evidence="2" type="ORF">ADUPG1_006716</name>
</gene>
<protein>
    <submittedName>
        <fullName evidence="2">Uncharacterized protein</fullName>
    </submittedName>
</protein>
<dbReference type="Proteomes" id="UP001057375">
    <property type="component" value="Unassembled WGS sequence"/>
</dbReference>
<accession>A0ABQ5KM97</accession>
<evidence type="ECO:0000256" key="1">
    <source>
        <dbReference type="SAM" id="MobiDB-lite"/>
    </source>
</evidence>
<proteinExistence type="predicted"/>
<evidence type="ECO:0000313" key="3">
    <source>
        <dbReference type="Proteomes" id="UP001057375"/>
    </source>
</evidence>
<keyword evidence="3" id="KW-1185">Reference proteome</keyword>
<organism evidence="2 3">
    <name type="scientific">Aduncisulcus paluster</name>
    <dbReference type="NCBI Taxonomy" id="2918883"/>
    <lineage>
        <taxon>Eukaryota</taxon>
        <taxon>Metamonada</taxon>
        <taxon>Carpediemonas-like organisms</taxon>
        <taxon>Aduncisulcus</taxon>
    </lineage>
</organism>
<feature type="compositionally biased region" description="Gly residues" evidence="1">
    <location>
        <begin position="248"/>
        <end position="259"/>
    </location>
</feature>
<sequence length="309" mass="32818">MAVAEIGRKRSSAVSVTMPYSPLLATTFHQFQQSSQSLSSLHLNARRSLVQVLGTLFNMFGVSKCLEGYKKKIEILESLHTPTTIAISSPSLSSSTSSSSSSLHALTTSSSSVSSSSSSSFPVPSHSCSLFTSLADLLECQTQLSGAEEHQGSEGGGSVSSSAELVRLLKKLSGVLRVFLSNLTSHLVCGCIMSECERSSIDTVKVEIQSSVRKSFVPSMISFATMWKDEMKHVSIAEGSVQRSRGKPSGGSSGSGGRQTLGDGAGEKKDEQSGRTTPKKTLSKTLLKDRLRQKLKKKPSSMVIQEGGS</sequence>
<evidence type="ECO:0000313" key="2">
    <source>
        <dbReference type="EMBL" id="GKT32604.1"/>
    </source>
</evidence>
<comment type="caution">
    <text evidence="2">The sequence shown here is derived from an EMBL/GenBank/DDBJ whole genome shotgun (WGS) entry which is preliminary data.</text>
</comment>
<reference evidence="2" key="1">
    <citation type="submission" date="2022-03" db="EMBL/GenBank/DDBJ databases">
        <title>Draft genome sequence of Aduncisulcus paluster, a free-living microaerophilic Fornicata.</title>
        <authorList>
            <person name="Yuyama I."/>
            <person name="Kume K."/>
            <person name="Tamura T."/>
            <person name="Inagaki Y."/>
            <person name="Hashimoto T."/>
        </authorList>
    </citation>
    <scope>NUCLEOTIDE SEQUENCE</scope>
    <source>
        <strain evidence="2">NY0171</strain>
    </source>
</reference>